<feature type="coiled-coil region" evidence="1">
    <location>
        <begin position="370"/>
        <end position="432"/>
    </location>
</feature>
<keyword evidence="5" id="KW-1185">Reference proteome</keyword>
<evidence type="ECO:0000313" key="4">
    <source>
        <dbReference type="EMBL" id="KAK3401393.1"/>
    </source>
</evidence>
<protein>
    <recommendedName>
        <fullName evidence="3">DUF7587 domain-containing protein</fullName>
    </recommendedName>
</protein>
<dbReference type="AlphaFoldDB" id="A0AAE0UER3"/>
<feature type="compositionally biased region" description="Basic and acidic residues" evidence="2">
    <location>
        <begin position="192"/>
        <end position="203"/>
    </location>
</feature>
<accession>A0AAE0UER3</accession>
<dbReference type="EMBL" id="JAUTDP010000002">
    <property type="protein sequence ID" value="KAK3401393.1"/>
    <property type="molecule type" value="Genomic_DNA"/>
</dbReference>
<evidence type="ECO:0000256" key="2">
    <source>
        <dbReference type="SAM" id="MobiDB-lite"/>
    </source>
</evidence>
<keyword evidence="1" id="KW-0175">Coiled coil</keyword>
<feature type="compositionally biased region" description="Polar residues" evidence="2">
    <location>
        <begin position="232"/>
        <end position="263"/>
    </location>
</feature>
<reference evidence="4" key="2">
    <citation type="submission" date="2023-07" db="EMBL/GenBank/DDBJ databases">
        <authorList>
            <consortium name="Lawrence Berkeley National Laboratory"/>
            <person name="Haridas S."/>
            <person name="Hensen N."/>
            <person name="Bonometti L."/>
            <person name="Westerberg I."/>
            <person name="Brannstrom I.O."/>
            <person name="Guillou S."/>
            <person name="Cros-Aarteil S."/>
            <person name="Calhoun S."/>
            <person name="Kuo A."/>
            <person name="Mondo S."/>
            <person name="Pangilinan J."/>
            <person name="Riley R."/>
            <person name="LaButti K."/>
            <person name="Andreopoulos B."/>
            <person name="Lipzen A."/>
            <person name="Chen C."/>
            <person name="Yanf M."/>
            <person name="Daum C."/>
            <person name="Ng V."/>
            <person name="Clum A."/>
            <person name="Steindorff A."/>
            <person name="Ohm R."/>
            <person name="Martin F."/>
            <person name="Silar P."/>
            <person name="Natvig D."/>
            <person name="Lalanne C."/>
            <person name="Gautier V."/>
            <person name="Ament-velasquez S.L."/>
            <person name="Kruys A."/>
            <person name="Hutchinson M.I."/>
            <person name="Powell A.J."/>
            <person name="Barry K."/>
            <person name="Miller A.N."/>
            <person name="Grigoriev I.V."/>
            <person name="Debuchy R."/>
            <person name="Gladieux P."/>
            <person name="Thoren M.H."/>
            <person name="Johannesson H."/>
        </authorList>
    </citation>
    <scope>NUCLEOTIDE SEQUENCE</scope>
    <source>
        <strain evidence="4">FGSC 1904</strain>
    </source>
</reference>
<dbReference type="PANTHER" id="PTHR40781">
    <property type="match status" value="1"/>
</dbReference>
<gene>
    <name evidence="4" type="ORF">B0T20DRAFT_503975</name>
</gene>
<feature type="domain" description="DUF7587" evidence="3">
    <location>
        <begin position="22"/>
        <end position="160"/>
    </location>
</feature>
<evidence type="ECO:0000256" key="1">
    <source>
        <dbReference type="SAM" id="Coils"/>
    </source>
</evidence>
<comment type="caution">
    <text evidence="4">The sequence shown here is derived from an EMBL/GenBank/DDBJ whole genome shotgun (WGS) entry which is preliminary data.</text>
</comment>
<feature type="compositionally biased region" description="Polar residues" evidence="2">
    <location>
        <begin position="288"/>
        <end position="302"/>
    </location>
</feature>
<dbReference type="Proteomes" id="UP001281003">
    <property type="component" value="Unassembled WGS sequence"/>
</dbReference>
<evidence type="ECO:0000259" key="3">
    <source>
        <dbReference type="Pfam" id="PF24494"/>
    </source>
</evidence>
<proteinExistence type="predicted"/>
<organism evidence="4 5">
    <name type="scientific">Sordaria brevicollis</name>
    <dbReference type="NCBI Taxonomy" id="83679"/>
    <lineage>
        <taxon>Eukaryota</taxon>
        <taxon>Fungi</taxon>
        <taxon>Dikarya</taxon>
        <taxon>Ascomycota</taxon>
        <taxon>Pezizomycotina</taxon>
        <taxon>Sordariomycetes</taxon>
        <taxon>Sordariomycetidae</taxon>
        <taxon>Sordariales</taxon>
        <taxon>Sordariaceae</taxon>
        <taxon>Sordaria</taxon>
    </lineage>
</organism>
<dbReference type="InterPro" id="IPR056009">
    <property type="entry name" value="DUF7587"/>
</dbReference>
<sequence>MVLPITYWHIASPDEPTASLVLPPRLYYVRHGRSQACPLADGGFSPRNPNHKISTEKDLKKHAREHFWWPNWTYESCFVSVFGDRTYAHDWANSARLSLQRPIRIYELDTAKLPPGTLVLNAYMLCAHLGLKHSINGEGSKDEFLFYKGIPGCSITKSWDPTKSIGAYVTYDYQVTWDSVIKRAERLQDRHNGQLADTNRDADINNLPGQMGALGLQNNVRNKASTSTASANAVQNVATPARASNSTSGARATTPQNPRSAATTEKELMRKVDLETARRHKATERPRTNTPHYAQDAEPSTSHLDEPGQNKKLELKGTLIHAGSSGETSSKVDPSTKLNTNPAFTPHTAVKPMIAVPTAGDTSSSISRIATCLQKLYEQKKQEIEQVLLEKDVLLVLNTEDEIILNYVFKTATELLAQYEQKQREAKEIRAAKDAMLDFLAKEAETSGTEVQDNARSLTLAVGLWRCKSLAARQSSQESLEAYTGSTEGGN</sequence>
<feature type="compositionally biased region" description="Basic and acidic residues" evidence="2">
    <location>
        <begin position="264"/>
        <end position="287"/>
    </location>
</feature>
<dbReference type="PANTHER" id="PTHR40781:SF1">
    <property type="match status" value="1"/>
</dbReference>
<name>A0AAE0UER3_SORBR</name>
<dbReference type="SUPFAM" id="SSF56399">
    <property type="entry name" value="ADP-ribosylation"/>
    <property type="match status" value="1"/>
</dbReference>
<feature type="region of interest" description="Disordered" evidence="2">
    <location>
        <begin position="192"/>
        <end position="309"/>
    </location>
</feature>
<dbReference type="Pfam" id="PF24494">
    <property type="entry name" value="DUF7587"/>
    <property type="match status" value="1"/>
</dbReference>
<reference evidence="4" key="1">
    <citation type="journal article" date="2023" name="Mol. Phylogenet. Evol.">
        <title>Genome-scale phylogeny and comparative genomics of the fungal order Sordariales.</title>
        <authorList>
            <person name="Hensen N."/>
            <person name="Bonometti L."/>
            <person name="Westerberg I."/>
            <person name="Brannstrom I.O."/>
            <person name="Guillou S."/>
            <person name="Cros-Aarteil S."/>
            <person name="Calhoun S."/>
            <person name="Haridas S."/>
            <person name="Kuo A."/>
            <person name="Mondo S."/>
            <person name="Pangilinan J."/>
            <person name="Riley R."/>
            <person name="LaButti K."/>
            <person name="Andreopoulos B."/>
            <person name="Lipzen A."/>
            <person name="Chen C."/>
            <person name="Yan M."/>
            <person name="Daum C."/>
            <person name="Ng V."/>
            <person name="Clum A."/>
            <person name="Steindorff A."/>
            <person name="Ohm R.A."/>
            <person name="Martin F."/>
            <person name="Silar P."/>
            <person name="Natvig D.O."/>
            <person name="Lalanne C."/>
            <person name="Gautier V."/>
            <person name="Ament-Velasquez S.L."/>
            <person name="Kruys A."/>
            <person name="Hutchinson M.I."/>
            <person name="Powell A.J."/>
            <person name="Barry K."/>
            <person name="Miller A.N."/>
            <person name="Grigoriev I.V."/>
            <person name="Debuchy R."/>
            <person name="Gladieux P."/>
            <person name="Hiltunen Thoren M."/>
            <person name="Johannesson H."/>
        </authorList>
    </citation>
    <scope>NUCLEOTIDE SEQUENCE</scope>
    <source>
        <strain evidence="4">FGSC 1904</strain>
    </source>
</reference>
<evidence type="ECO:0000313" key="5">
    <source>
        <dbReference type="Proteomes" id="UP001281003"/>
    </source>
</evidence>